<evidence type="ECO:0000256" key="5">
    <source>
        <dbReference type="SAM" id="Phobius"/>
    </source>
</evidence>
<evidence type="ECO:0000259" key="6">
    <source>
        <dbReference type="Pfam" id="PF13515"/>
    </source>
</evidence>
<dbReference type="RefSeq" id="WP_142005377.1">
    <property type="nucleotide sequence ID" value="NZ_CAJTBP010000001.1"/>
</dbReference>
<dbReference type="InterPro" id="IPR049453">
    <property type="entry name" value="Memb_transporter_dom"/>
</dbReference>
<dbReference type="GO" id="GO:0016020">
    <property type="term" value="C:membrane"/>
    <property type="evidence" value="ECO:0007669"/>
    <property type="project" value="UniProtKB-SubCell"/>
</dbReference>
<feature type="transmembrane region" description="Helical" evidence="5">
    <location>
        <begin position="62"/>
        <end position="77"/>
    </location>
</feature>
<dbReference type="Proteomes" id="UP000318336">
    <property type="component" value="Unassembled WGS sequence"/>
</dbReference>
<dbReference type="EMBL" id="VFOK01000001">
    <property type="protein sequence ID" value="TQL33356.1"/>
    <property type="molecule type" value="Genomic_DNA"/>
</dbReference>
<keyword evidence="8" id="KW-1185">Reference proteome</keyword>
<evidence type="ECO:0000256" key="4">
    <source>
        <dbReference type="ARBA" id="ARBA00023136"/>
    </source>
</evidence>
<comment type="caution">
    <text evidence="7">The sequence shown here is derived from an EMBL/GenBank/DDBJ whole genome shotgun (WGS) entry which is preliminary data.</text>
</comment>
<keyword evidence="2 5" id="KW-0812">Transmembrane</keyword>
<proteinExistence type="predicted"/>
<keyword evidence="4 5" id="KW-0472">Membrane</keyword>
<gene>
    <name evidence="7" type="ORF">FB554_1499</name>
</gene>
<organism evidence="7 8">
    <name type="scientific">Barrientosiimonas humi</name>
    <dbReference type="NCBI Taxonomy" id="999931"/>
    <lineage>
        <taxon>Bacteria</taxon>
        <taxon>Bacillati</taxon>
        <taxon>Actinomycetota</taxon>
        <taxon>Actinomycetes</taxon>
        <taxon>Micrococcales</taxon>
        <taxon>Dermacoccaceae</taxon>
        <taxon>Barrientosiimonas</taxon>
    </lineage>
</organism>
<sequence>MSSEVAGEWGRRLDPRPRLTKRSFAQRVERLRDRAFLIVQCAVGGAIAWSLARYLLGHPQPFFAPVTVLVALGLTYGQRLRRVVELTVGVAIGVLVGDVFVHFFGTGPVQLAVVVLCAMSIAVLAGAGGLMMIQAGVQSMIVTTLVADSEYAFSRWLDAVVGGCVALLAATITPTSPVRRPRVEAARVLTELAEVLRATATAGRRRDQQRADDALARARASEGHLADLREAVDEGIAVTRQSPFRRRHNASVVAIADLTEPLDRAIRNIRVLVRRVSVAVLEGEPIPPAYLTAVDDLAQVMDQMADELSERRVPQNVRPALLLLADDTATRSIAGTGRTSLSGEVIRAQLRSIVVDLLMLTGWSYEKVREEVPTRHDELDE</sequence>
<accession>A0A542XC94</accession>
<feature type="domain" description="Integral membrane bound transporter" evidence="6">
    <location>
        <begin position="48"/>
        <end position="169"/>
    </location>
</feature>
<evidence type="ECO:0000313" key="7">
    <source>
        <dbReference type="EMBL" id="TQL33356.1"/>
    </source>
</evidence>
<reference evidence="7 8" key="1">
    <citation type="submission" date="2019-06" db="EMBL/GenBank/DDBJ databases">
        <title>Sequencing the genomes of 1000 actinobacteria strains.</title>
        <authorList>
            <person name="Klenk H.-P."/>
        </authorList>
    </citation>
    <scope>NUCLEOTIDE SEQUENCE [LARGE SCALE GENOMIC DNA]</scope>
    <source>
        <strain evidence="7 8">DSM 24617</strain>
    </source>
</reference>
<comment type="subcellular location">
    <subcellularLocation>
        <location evidence="1">Membrane</location>
        <topology evidence="1">Multi-pass membrane protein</topology>
    </subcellularLocation>
</comment>
<evidence type="ECO:0000256" key="1">
    <source>
        <dbReference type="ARBA" id="ARBA00004141"/>
    </source>
</evidence>
<feature type="transmembrane region" description="Helical" evidence="5">
    <location>
        <begin position="35"/>
        <end position="56"/>
    </location>
</feature>
<protein>
    <submittedName>
        <fullName evidence="7">Uncharacterized membrane protein YgaE (UPF0421/DUF939 family)</fullName>
    </submittedName>
</protein>
<dbReference type="OrthoDB" id="5198202at2"/>
<evidence type="ECO:0000256" key="2">
    <source>
        <dbReference type="ARBA" id="ARBA00022692"/>
    </source>
</evidence>
<name>A0A542XC94_9MICO</name>
<feature type="transmembrane region" description="Helical" evidence="5">
    <location>
        <begin position="84"/>
        <end position="105"/>
    </location>
</feature>
<keyword evidence="3 5" id="KW-1133">Transmembrane helix</keyword>
<feature type="transmembrane region" description="Helical" evidence="5">
    <location>
        <begin position="111"/>
        <end position="133"/>
    </location>
</feature>
<dbReference type="Pfam" id="PF13515">
    <property type="entry name" value="FUSC_2"/>
    <property type="match status" value="1"/>
</dbReference>
<evidence type="ECO:0000256" key="3">
    <source>
        <dbReference type="ARBA" id="ARBA00022989"/>
    </source>
</evidence>
<dbReference type="AlphaFoldDB" id="A0A542XC94"/>
<evidence type="ECO:0000313" key="8">
    <source>
        <dbReference type="Proteomes" id="UP000318336"/>
    </source>
</evidence>